<keyword evidence="2" id="KW-1185">Reference proteome</keyword>
<evidence type="ECO:0000313" key="1">
    <source>
        <dbReference type="EMBL" id="KAD1020760.1"/>
    </source>
</evidence>
<proteinExistence type="predicted"/>
<dbReference type="EMBL" id="SZYD01001151">
    <property type="protein sequence ID" value="KAD1020760.1"/>
    <property type="molecule type" value="Genomic_DNA"/>
</dbReference>
<accession>A0A5N6LF19</accession>
<reference evidence="1 2" key="1">
    <citation type="submission" date="2019-05" db="EMBL/GenBank/DDBJ databases">
        <title>Mikania micrantha, genome provides insights into the molecular mechanism of rapid growth.</title>
        <authorList>
            <person name="Liu B."/>
        </authorList>
    </citation>
    <scope>NUCLEOTIDE SEQUENCE [LARGE SCALE GENOMIC DNA]</scope>
    <source>
        <strain evidence="1">NLD-2019</strain>
        <tissue evidence="1">Leaf</tissue>
    </source>
</reference>
<evidence type="ECO:0000313" key="2">
    <source>
        <dbReference type="Proteomes" id="UP000326396"/>
    </source>
</evidence>
<dbReference type="AlphaFoldDB" id="A0A5N6LF19"/>
<protein>
    <recommendedName>
        <fullName evidence="3">Gnk2-homologous domain-containing protein</fullName>
    </recommendedName>
</protein>
<sequence>MLNDGGFHDSVRRAVANAVIDAPKNSDFFARDVSPAGAAIELVYVLAGCLVRASESVLKCLPSSEGGAVYTGCFLRFDKSAIVIRESRVEGLSLNGSRYAGDNWLMTPKSSYRRSRLADEQKNWRLSLSMTKVYSYFMMEHKDLFGWLSRLLAADFHDDIQLLKLVAVAMTFLSVTYGCSSTCNFIRTQFLTGPAKMVVCKKADRSSQTKLKAIIMKRSQTRTHACTAAGDCFESFMHCEGVEDIQTSLKAYKVVVRGRKTDPLKVLVMHCRPLEKSLDKLLLVRLQKGAGDVVMQMKKVFFMKRAYLDDPEEIDSRVPSAIESLQLTAEFHDVIHLLKLAMTVLYVTSSHSDTCWDQQLTAVGKQMDQVKAKKLNLEMLSQQTLDSQIAATHLVFNFGFVLGTYVTSLSDAEVDMDGHIDLF</sequence>
<evidence type="ECO:0008006" key="3">
    <source>
        <dbReference type="Google" id="ProtNLM"/>
    </source>
</evidence>
<organism evidence="1 2">
    <name type="scientific">Mikania micrantha</name>
    <name type="common">bitter vine</name>
    <dbReference type="NCBI Taxonomy" id="192012"/>
    <lineage>
        <taxon>Eukaryota</taxon>
        <taxon>Viridiplantae</taxon>
        <taxon>Streptophyta</taxon>
        <taxon>Embryophyta</taxon>
        <taxon>Tracheophyta</taxon>
        <taxon>Spermatophyta</taxon>
        <taxon>Magnoliopsida</taxon>
        <taxon>eudicotyledons</taxon>
        <taxon>Gunneridae</taxon>
        <taxon>Pentapetalae</taxon>
        <taxon>asterids</taxon>
        <taxon>campanulids</taxon>
        <taxon>Asterales</taxon>
        <taxon>Asteraceae</taxon>
        <taxon>Asteroideae</taxon>
        <taxon>Heliantheae alliance</taxon>
        <taxon>Eupatorieae</taxon>
        <taxon>Mikania</taxon>
    </lineage>
</organism>
<name>A0A5N6LF19_9ASTR</name>
<gene>
    <name evidence="1" type="ORF">E3N88_43409</name>
</gene>
<comment type="caution">
    <text evidence="1">The sequence shown here is derived from an EMBL/GenBank/DDBJ whole genome shotgun (WGS) entry which is preliminary data.</text>
</comment>
<dbReference type="Proteomes" id="UP000326396">
    <property type="component" value="Unassembled WGS sequence"/>
</dbReference>